<dbReference type="InterPro" id="IPR005163">
    <property type="entry name" value="Tri_helical_YiiM-like"/>
</dbReference>
<dbReference type="GO" id="GO:0030170">
    <property type="term" value="F:pyridoxal phosphate binding"/>
    <property type="evidence" value="ECO:0007669"/>
    <property type="project" value="InterPro"/>
</dbReference>
<dbReference type="GO" id="GO:0016301">
    <property type="term" value="F:kinase activity"/>
    <property type="evidence" value="ECO:0007669"/>
    <property type="project" value="UniProtKB-KW"/>
</dbReference>
<dbReference type="Pfam" id="PF03473">
    <property type="entry name" value="MOSC"/>
    <property type="match status" value="1"/>
</dbReference>
<dbReference type="EMBL" id="CAOF01000166">
    <property type="protein sequence ID" value="CCO48931.1"/>
    <property type="molecule type" value="Genomic_DNA"/>
</dbReference>
<dbReference type="Proteomes" id="UP000018211">
    <property type="component" value="Unassembled WGS sequence"/>
</dbReference>
<dbReference type="GO" id="GO:0030151">
    <property type="term" value="F:molybdenum ion binding"/>
    <property type="evidence" value="ECO:0007669"/>
    <property type="project" value="InterPro"/>
</dbReference>
<keyword evidence="2" id="KW-0808">Transferase</keyword>
<keyword evidence="2" id="KW-0418">Kinase</keyword>
<dbReference type="InterPro" id="IPR011037">
    <property type="entry name" value="Pyrv_Knase-like_insert_dom_sf"/>
</dbReference>
<accession>A0AAV2VWT0</accession>
<proteinExistence type="predicted"/>
<dbReference type="Pfam" id="PF03475">
    <property type="entry name" value="YiiM_3-alpha"/>
    <property type="match status" value="1"/>
</dbReference>
<feature type="domain" description="MOSC" evidence="1">
    <location>
        <begin position="29"/>
        <end position="166"/>
    </location>
</feature>
<dbReference type="InterPro" id="IPR005302">
    <property type="entry name" value="MoCF_Sase_C"/>
</dbReference>
<sequence length="229" mass="26060">MRKVGTVTSLLTGKVSSITEGVTSGIDKHPVDTRHWVNLLGLVGDEQADKRYHGGVEKALHAYASEHYDRWIAKLGDTPMFHRVGAFGENLSTQGLDEDSVCLGDIYQIGECLVQVSQGRMPCWKLNIRFGRLDMSLLLQETLWTGWYFRILREGNIGAGDDIYLCERSFPEWPLSRVIGLIFTGCLEEEKLKLLLNAPLVDSWRKLVERRLSTGKLEDWSYRLYGEPR</sequence>
<dbReference type="PANTHER" id="PTHR30212">
    <property type="entry name" value="PROTEIN YIIM"/>
    <property type="match status" value="1"/>
</dbReference>
<comment type="caution">
    <text evidence="2">The sequence shown here is derived from an EMBL/GenBank/DDBJ whole genome shotgun (WGS) entry which is preliminary data.</text>
</comment>
<dbReference type="PANTHER" id="PTHR30212:SF2">
    <property type="entry name" value="PROTEIN YIIM"/>
    <property type="match status" value="1"/>
</dbReference>
<dbReference type="AlphaFoldDB" id="A0AAV2VWT0"/>
<protein>
    <submittedName>
        <fullName evidence="2">Molybdenum cofactor sulfurase/Pyruvate kinase</fullName>
    </submittedName>
</protein>
<dbReference type="RefSeq" id="WP_022613243.1">
    <property type="nucleotide sequence ID" value="NZ_LK391965.1"/>
</dbReference>
<evidence type="ECO:0000313" key="3">
    <source>
        <dbReference type="Proteomes" id="UP000018211"/>
    </source>
</evidence>
<evidence type="ECO:0000313" key="2">
    <source>
        <dbReference type="EMBL" id="CCO48931.1"/>
    </source>
</evidence>
<gene>
    <name evidence="2" type="ORF">VIBNISOn1_710031</name>
</gene>
<organism evidence="2 3">
    <name type="scientific">Vibrio nigripulchritudo SOn1</name>
    <dbReference type="NCBI Taxonomy" id="1238450"/>
    <lineage>
        <taxon>Bacteria</taxon>
        <taxon>Pseudomonadati</taxon>
        <taxon>Pseudomonadota</taxon>
        <taxon>Gammaproteobacteria</taxon>
        <taxon>Vibrionales</taxon>
        <taxon>Vibrionaceae</taxon>
        <taxon>Vibrio</taxon>
    </lineage>
</organism>
<dbReference type="PROSITE" id="PS51340">
    <property type="entry name" value="MOSC"/>
    <property type="match status" value="1"/>
</dbReference>
<evidence type="ECO:0000259" key="1">
    <source>
        <dbReference type="PROSITE" id="PS51340"/>
    </source>
</evidence>
<dbReference type="InterPro" id="IPR052353">
    <property type="entry name" value="Benzoxazolinone_Detox_Enz"/>
</dbReference>
<name>A0AAV2VWT0_9VIBR</name>
<dbReference type="SUPFAM" id="SSF50800">
    <property type="entry name" value="PK beta-barrel domain-like"/>
    <property type="match status" value="1"/>
</dbReference>
<dbReference type="Gene3D" id="2.40.33.20">
    <property type="entry name" value="PK beta-barrel domain-like"/>
    <property type="match status" value="1"/>
</dbReference>
<reference evidence="2 3" key="1">
    <citation type="journal article" date="2013" name="ISME J.">
        <title>Comparative genomics of pathogenic lineages of Vibrio nigripulchritudo identifies virulence-associated traits.</title>
        <authorList>
            <person name="Goudenege D."/>
            <person name="Labreuche Y."/>
            <person name="Krin E."/>
            <person name="Ansquer D."/>
            <person name="Mangenot S."/>
            <person name="Calteau A."/>
            <person name="Medigue C."/>
            <person name="Mazel D."/>
            <person name="Polz M.F."/>
            <person name="Le Roux F."/>
        </authorList>
    </citation>
    <scope>NUCLEOTIDE SEQUENCE [LARGE SCALE GENOMIC DNA]</scope>
    <source>
        <strain evidence="2 3">SOn1</strain>
    </source>
</reference>